<keyword evidence="1" id="KW-0768">Sushi</keyword>
<sequence length="174" mass="18759">MFLSAFATFSALVYVVSSETITCPDPGPPRVANRLEDFVYVTETLRPTCNAGDLCVSCTVDHCRQSSGLGTPGAFPEGVHTLTFEGIFSDVFSSWTRTCSIQIHAQVVRCGDPPNEPNGHYACDNDMWGSQCVLGCFSGYRPAGGGSSPMECKRTDPNGVNGSWQNVPHCERIP</sequence>
<evidence type="ECO:0000313" key="3">
    <source>
        <dbReference type="Proteomes" id="UP000749559"/>
    </source>
</evidence>
<comment type="caution">
    <text evidence="1">Lacks conserved residue(s) required for the propagation of feature annotation.</text>
</comment>
<accession>A0A8J1YAN6</accession>
<evidence type="ECO:0000256" key="1">
    <source>
        <dbReference type="PROSITE-ProRule" id="PRU00302"/>
    </source>
</evidence>
<dbReference type="Gene3D" id="2.10.70.10">
    <property type="entry name" value="Complement Module, domain 1"/>
    <property type="match status" value="1"/>
</dbReference>
<gene>
    <name evidence="2" type="ORF">OFUS_LOCUS24405</name>
</gene>
<organism evidence="2 3">
    <name type="scientific">Owenia fusiformis</name>
    <name type="common">Polychaete worm</name>
    <dbReference type="NCBI Taxonomy" id="6347"/>
    <lineage>
        <taxon>Eukaryota</taxon>
        <taxon>Metazoa</taxon>
        <taxon>Spiralia</taxon>
        <taxon>Lophotrochozoa</taxon>
        <taxon>Annelida</taxon>
        <taxon>Polychaeta</taxon>
        <taxon>Sedentaria</taxon>
        <taxon>Canalipalpata</taxon>
        <taxon>Sabellida</taxon>
        <taxon>Oweniida</taxon>
        <taxon>Oweniidae</taxon>
        <taxon>Owenia</taxon>
    </lineage>
</organism>
<dbReference type="Proteomes" id="UP000749559">
    <property type="component" value="Unassembled WGS sequence"/>
</dbReference>
<dbReference type="SUPFAM" id="SSF57535">
    <property type="entry name" value="Complement control module/SCR domain"/>
    <property type="match status" value="1"/>
</dbReference>
<dbReference type="AlphaFoldDB" id="A0A8J1YAN6"/>
<dbReference type="PROSITE" id="PS50923">
    <property type="entry name" value="SUSHI"/>
    <property type="match status" value="1"/>
</dbReference>
<evidence type="ECO:0000313" key="2">
    <source>
        <dbReference type="EMBL" id="CAH1800534.1"/>
    </source>
</evidence>
<dbReference type="InterPro" id="IPR000436">
    <property type="entry name" value="Sushi_SCR_CCP_dom"/>
</dbReference>
<keyword evidence="3" id="KW-1185">Reference proteome</keyword>
<name>A0A8J1YAN6_OWEFU</name>
<proteinExistence type="predicted"/>
<comment type="caution">
    <text evidence="2">The sequence shown here is derived from an EMBL/GenBank/DDBJ whole genome shotgun (WGS) entry which is preliminary data.</text>
</comment>
<dbReference type="EMBL" id="CAIIXF020000012">
    <property type="protein sequence ID" value="CAH1800534.1"/>
    <property type="molecule type" value="Genomic_DNA"/>
</dbReference>
<protein>
    <submittedName>
        <fullName evidence="2">Uncharacterized protein</fullName>
    </submittedName>
</protein>
<dbReference type="InterPro" id="IPR035976">
    <property type="entry name" value="Sushi/SCR/CCP_sf"/>
</dbReference>
<reference evidence="2" key="1">
    <citation type="submission" date="2022-03" db="EMBL/GenBank/DDBJ databases">
        <authorList>
            <person name="Martin C."/>
        </authorList>
    </citation>
    <scope>NUCLEOTIDE SEQUENCE</scope>
</reference>